<evidence type="ECO:0000313" key="10">
    <source>
        <dbReference type="Proteomes" id="UP001107558"/>
    </source>
</evidence>
<proteinExistence type="inferred from homology"/>
<sequence>MESKLILYLTRGSPACRSVLQLCRILDLNVELKNVNFQAKEQKSETFSKLNPLKEVPVLVDGDFILSESRAILAYLVNSKKPNSPLYPFDPKRRAIIDQRLYYDATVLFLSHSSIVRSVIYDGAKDVTDQQRINILSVLENLNYFLSQSKYFASNEDITIADISILSSVITIYECGHDLEAFPYLSKWFHSLENLPGFQENQEHTRDFAKFFKKKMGRAMFEKKQKL</sequence>
<dbReference type="AlphaFoldDB" id="A0A9J6BUV2"/>
<dbReference type="PANTHER" id="PTHR43969:SF9">
    <property type="entry name" value="GLUTATHIONE S TRANSFERASE D10, ISOFORM A-RELATED"/>
    <property type="match status" value="1"/>
</dbReference>
<dbReference type="SFLD" id="SFLDS00019">
    <property type="entry name" value="Glutathione_Transferase_(cytos"/>
    <property type="match status" value="1"/>
</dbReference>
<evidence type="ECO:0000256" key="1">
    <source>
        <dbReference type="ARBA" id="ARBA00009899"/>
    </source>
</evidence>
<dbReference type="InterPro" id="IPR004046">
    <property type="entry name" value="GST_C"/>
</dbReference>
<comment type="similarity">
    <text evidence="1">Belongs to the GST superfamily. Theta family.</text>
</comment>
<comment type="caution">
    <text evidence="9">The sequence shown here is derived from an EMBL/GenBank/DDBJ whole genome shotgun (WGS) entry which is preliminary data.</text>
</comment>
<dbReference type="InterPro" id="IPR010987">
    <property type="entry name" value="Glutathione-S-Trfase_C-like"/>
</dbReference>
<gene>
    <name evidence="9" type="ORF">PVAND_003542</name>
</gene>
<feature type="domain" description="GST C-terminal" evidence="8">
    <location>
        <begin position="90"/>
        <end position="211"/>
    </location>
</feature>
<dbReference type="Proteomes" id="UP001107558">
    <property type="component" value="Chromosome 3"/>
</dbReference>
<protein>
    <recommendedName>
        <fullName evidence="3">glutathione transferase</fullName>
        <ecNumber evidence="3">2.5.1.18</ecNumber>
    </recommendedName>
    <alternativeName>
        <fullName evidence="5">GST class-theta</fullName>
    </alternativeName>
</protein>
<dbReference type="Pfam" id="PF00043">
    <property type="entry name" value="GST_C"/>
    <property type="match status" value="1"/>
</dbReference>
<dbReference type="Pfam" id="PF02798">
    <property type="entry name" value="GST_N"/>
    <property type="match status" value="1"/>
</dbReference>
<dbReference type="SUPFAM" id="SSF47616">
    <property type="entry name" value="GST C-terminal domain-like"/>
    <property type="match status" value="1"/>
</dbReference>
<dbReference type="EMBL" id="JADBJN010000003">
    <property type="protein sequence ID" value="KAG5673498.1"/>
    <property type="molecule type" value="Genomic_DNA"/>
</dbReference>
<dbReference type="EC" id="2.5.1.18" evidence="3"/>
<name>A0A9J6BUV2_POLVA</name>
<reference evidence="9" key="1">
    <citation type="submission" date="2021-03" db="EMBL/GenBank/DDBJ databases">
        <title>Chromosome level genome of the anhydrobiotic midge Polypedilum vanderplanki.</title>
        <authorList>
            <person name="Yoshida Y."/>
            <person name="Kikawada T."/>
            <person name="Gusev O."/>
        </authorList>
    </citation>
    <scope>NUCLEOTIDE SEQUENCE</scope>
    <source>
        <strain evidence="9">NIAS01</strain>
        <tissue evidence="9">Whole body or cell culture</tissue>
    </source>
</reference>
<dbReference type="PROSITE" id="PS50405">
    <property type="entry name" value="GST_CTER"/>
    <property type="match status" value="1"/>
</dbReference>
<dbReference type="InterPro" id="IPR040079">
    <property type="entry name" value="Glutathione_S-Trfase"/>
</dbReference>
<dbReference type="GO" id="GO:0006749">
    <property type="term" value="P:glutathione metabolic process"/>
    <property type="evidence" value="ECO:0007669"/>
    <property type="project" value="TreeGrafter"/>
</dbReference>
<dbReference type="SFLD" id="SFLDG01153">
    <property type="entry name" value="Main.4:_Theta-like"/>
    <property type="match status" value="1"/>
</dbReference>
<evidence type="ECO:0000256" key="4">
    <source>
        <dbReference type="ARBA" id="ARBA00022679"/>
    </source>
</evidence>
<dbReference type="InterPro" id="IPR036282">
    <property type="entry name" value="Glutathione-S-Trfase_C_sf"/>
</dbReference>
<dbReference type="SUPFAM" id="SSF52833">
    <property type="entry name" value="Thioredoxin-like"/>
    <property type="match status" value="1"/>
</dbReference>
<dbReference type="Gene3D" id="3.40.30.10">
    <property type="entry name" value="Glutaredoxin"/>
    <property type="match status" value="1"/>
</dbReference>
<dbReference type="OrthoDB" id="2309723at2759"/>
<evidence type="ECO:0000256" key="6">
    <source>
        <dbReference type="ARBA" id="ARBA00047960"/>
    </source>
</evidence>
<dbReference type="PANTHER" id="PTHR43969">
    <property type="entry name" value="GLUTATHIONE S TRANSFERASE D10, ISOFORM A-RELATED"/>
    <property type="match status" value="1"/>
</dbReference>
<evidence type="ECO:0000256" key="5">
    <source>
        <dbReference type="ARBA" id="ARBA00041523"/>
    </source>
</evidence>
<dbReference type="CDD" id="cd03177">
    <property type="entry name" value="GST_C_Delta_Epsilon"/>
    <property type="match status" value="1"/>
</dbReference>
<organism evidence="9 10">
    <name type="scientific">Polypedilum vanderplanki</name>
    <name type="common">Sleeping chironomid midge</name>
    <dbReference type="NCBI Taxonomy" id="319348"/>
    <lineage>
        <taxon>Eukaryota</taxon>
        <taxon>Metazoa</taxon>
        <taxon>Ecdysozoa</taxon>
        <taxon>Arthropoda</taxon>
        <taxon>Hexapoda</taxon>
        <taxon>Insecta</taxon>
        <taxon>Pterygota</taxon>
        <taxon>Neoptera</taxon>
        <taxon>Endopterygota</taxon>
        <taxon>Diptera</taxon>
        <taxon>Nematocera</taxon>
        <taxon>Chironomoidea</taxon>
        <taxon>Chironomidae</taxon>
        <taxon>Chironominae</taxon>
        <taxon>Polypedilum</taxon>
        <taxon>Polypedilum</taxon>
    </lineage>
</organism>
<feature type="domain" description="GST N-terminal" evidence="7">
    <location>
        <begin position="3"/>
        <end position="84"/>
    </location>
</feature>
<dbReference type="SFLD" id="SFLDG00358">
    <property type="entry name" value="Main_(cytGST)"/>
    <property type="match status" value="1"/>
</dbReference>
<keyword evidence="4" id="KW-0808">Transferase</keyword>
<comment type="subunit">
    <text evidence="2">Homodimer.</text>
</comment>
<dbReference type="PROSITE" id="PS50404">
    <property type="entry name" value="GST_NTER"/>
    <property type="match status" value="1"/>
</dbReference>
<comment type="catalytic activity">
    <reaction evidence="6">
        <text>RX + glutathione = an S-substituted glutathione + a halide anion + H(+)</text>
        <dbReference type="Rhea" id="RHEA:16437"/>
        <dbReference type="ChEBI" id="CHEBI:15378"/>
        <dbReference type="ChEBI" id="CHEBI:16042"/>
        <dbReference type="ChEBI" id="CHEBI:17792"/>
        <dbReference type="ChEBI" id="CHEBI:57925"/>
        <dbReference type="ChEBI" id="CHEBI:90779"/>
        <dbReference type="EC" id="2.5.1.18"/>
    </reaction>
</comment>
<evidence type="ECO:0000259" key="7">
    <source>
        <dbReference type="PROSITE" id="PS50404"/>
    </source>
</evidence>
<dbReference type="GO" id="GO:0004364">
    <property type="term" value="F:glutathione transferase activity"/>
    <property type="evidence" value="ECO:0007669"/>
    <property type="project" value="UniProtKB-EC"/>
</dbReference>
<accession>A0A9J6BUV2</accession>
<dbReference type="FunFam" id="1.20.1050.10:FF:000007">
    <property type="entry name" value="Glutathione S-transferase 1-1"/>
    <property type="match status" value="1"/>
</dbReference>
<evidence type="ECO:0000313" key="9">
    <source>
        <dbReference type="EMBL" id="KAG5673498.1"/>
    </source>
</evidence>
<evidence type="ECO:0000259" key="8">
    <source>
        <dbReference type="PROSITE" id="PS50405"/>
    </source>
</evidence>
<dbReference type="InterPro" id="IPR004045">
    <property type="entry name" value="Glutathione_S-Trfase_N"/>
</dbReference>
<evidence type="ECO:0000256" key="2">
    <source>
        <dbReference type="ARBA" id="ARBA00011738"/>
    </source>
</evidence>
<dbReference type="InterPro" id="IPR036249">
    <property type="entry name" value="Thioredoxin-like_sf"/>
</dbReference>
<evidence type="ECO:0000256" key="3">
    <source>
        <dbReference type="ARBA" id="ARBA00012452"/>
    </source>
</evidence>
<dbReference type="Gene3D" id="1.20.1050.10">
    <property type="match status" value="1"/>
</dbReference>
<keyword evidence="10" id="KW-1185">Reference proteome</keyword>